<feature type="domain" description="Ribonuclease A-domain" evidence="2">
    <location>
        <begin position="26"/>
        <end position="132"/>
    </location>
</feature>
<dbReference type="OrthoDB" id="9443769at2759"/>
<keyword evidence="1" id="KW-0732">Signal</keyword>
<accession>A0A9B0WJ72</accession>
<dbReference type="RefSeq" id="XP_006835610.1">
    <property type="nucleotide sequence ID" value="XM_006835547.1"/>
</dbReference>
<feature type="signal peptide" evidence="1">
    <location>
        <begin position="1"/>
        <end position="20"/>
    </location>
</feature>
<reference evidence="4" key="1">
    <citation type="submission" date="2025-08" db="UniProtKB">
        <authorList>
            <consortium name="RefSeq"/>
        </authorList>
    </citation>
    <scope>IDENTIFICATION</scope>
    <source>
        <tissue evidence="4">Spleen</tissue>
    </source>
</reference>
<dbReference type="InterPro" id="IPR036816">
    <property type="entry name" value="RNaseA-like_dom_sf"/>
</dbReference>
<dbReference type="InterPro" id="IPR042402">
    <property type="entry name" value="EDDM3A/EDDM3B"/>
</dbReference>
<keyword evidence="3" id="KW-1185">Reference proteome</keyword>
<dbReference type="SMART" id="SM00092">
    <property type="entry name" value="RNAse_Pc"/>
    <property type="match status" value="1"/>
</dbReference>
<gene>
    <name evidence="4" type="primary">LOC102831931</name>
</gene>
<organism evidence="3 4">
    <name type="scientific">Chrysochloris asiatica</name>
    <name type="common">Cape golden mole</name>
    <dbReference type="NCBI Taxonomy" id="185453"/>
    <lineage>
        <taxon>Eukaryota</taxon>
        <taxon>Metazoa</taxon>
        <taxon>Chordata</taxon>
        <taxon>Craniata</taxon>
        <taxon>Vertebrata</taxon>
        <taxon>Euteleostomi</taxon>
        <taxon>Mammalia</taxon>
        <taxon>Eutheria</taxon>
        <taxon>Afrotheria</taxon>
        <taxon>Chrysochloridae</taxon>
        <taxon>Chrysochlorinae</taxon>
        <taxon>Chrysochloris</taxon>
    </lineage>
</organism>
<evidence type="ECO:0000313" key="3">
    <source>
        <dbReference type="Proteomes" id="UP000504623"/>
    </source>
</evidence>
<evidence type="ECO:0000313" key="4">
    <source>
        <dbReference type="RefSeq" id="XP_006835610.1"/>
    </source>
</evidence>
<evidence type="ECO:0000259" key="2">
    <source>
        <dbReference type="SMART" id="SM00092"/>
    </source>
</evidence>
<protein>
    <submittedName>
        <fullName evidence="4">Epididymal secretory protein E3-beta-like</fullName>
    </submittedName>
</protein>
<dbReference type="PANTHER" id="PTHR16788">
    <property type="entry name" value="EPIDIDYMAL SECRETORY PROTEIN E3 ALPHA"/>
    <property type="match status" value="1"/>
</dbReference>
<dbReference type="GeneID" id="102831931"/>
<evidence type="ECO:0000256" key="1">
    <source>
        <dbReference type="SAM" id="SignalP"/>
    </source>
</evidence>
<dbReference type="AlphaFoldDB" id="A0A9B0WJ72"/>
<dbReference type="Proteomes" id="UP000504623">
    <property type="component" value="Unplaced"/>
</dbReference>
<dbReference type="PANTHER" id="PTHR16788:SF0">
    <property type="entry name" value="EPIDIDYMAL SECRETORY PROTEIN E3-BETA"/>
    <property type="match status" value="1"/>
</dbReference>
<sequence>MASYLKALGPVLVLLSPLWGQLIEDQNHSRKEFMKQHHLSPALEFNQYKCNILMKKLQSVRNKASHIFLYAPWYQIDNICFNNWVERHKNVYIWGHQAFKVLKCSRKNNKSNYRETRSYSHIKFHCGTNGFVDRMRDMNVLQIIPT</sequence>
<dbReference type="Gene3D" id="3.10.130.10">
    <property type="entry name" value="Ribonuclease A-like domain"/>
    <property type="match status" value="1"/>
</dbReference>
<proteinExistence type="predicted"/>
<feature type="chain" id="PRO_5039326711" evidence="1">
    <location>
        <begin position="21"/>
        <end position="146"/>
    </location>
</feature>
<dbReference type="Pfam" id="PF00074">
    <property type="entry name" value="RnaseA"/>
    <property type="match status" value="1"/>
</dbReference>
<dbReference type="InterPro" id="IPR023412">
    <property type="entry name" value="RNaseA_domain"/>
</dbReference>
<dbReference type="SUPFAM" id="SSF54076">
    <property type="entry name" value="RNase A-like"/>
    <property type="match status" value="1"/>
</dbReference>
<name>A0A9B0WJ72_CHRAS</name>